<name>A0A286EFZ3_9NEIS</name>
<dbReference type="InterPro" id="IPR029044">
    <property type="entry name" value="Nucleotide-diphossugar_trans"/>
</dbReference>
<dbReference type="AlphaFoldDB" id="A0A286EFZ3"/>
<dbReference type="InterPro" id="IPR005835">
    <property type="entry name" value="NTP_transferase_dom"/>
</dbReference>
<evidence type="ECO:0000256" key="2">
    <source>
        <dbReference type="ARBA" id="ARBA00022695"/>
    </source>
</evidence>
<gene>
    <name evidence="4" type="ORF">SAMN02746062_01847</name>
</gene>
<keyword evidence="2" id="KW-0548">Nucleotidyltransferase</keyword>
<reference evidence="4 5" key="1">
    <citation type="submission" date="2017-09" db="EMBL/GenBank/DDBJ databases">
        <authorList>
            <person name="Ehlers B."/>
            <person name="Leendertz F.H."/>
        </authorList>
    </citation>
    <scope>NUCLEOTIDE SEQUENCE [LARGE SCALE GENOMIC DNA]</scope>
    <source>
        <strain evidence="4 5">DSM 16848</strain>
    </source>
</reference>
<dbReference type="SUPFAM" id="SSF53448">
    <property type="entry name" value="Nucleotide-diphospho-sugar transferases"/>
    <property type="match status" value="1"/>
</dbReference>
<dbReference type="PANTHER" id="PTHR43584:SF8">
    <property type="entry name" value="N-ACETYLMURAMATE ALPHA-1-PHOSPHATE URIDYLYLTRANSFERASE"/>
    <property type="match status" value="1"/>
</dbReference>
<dbReference type="Gene3D" id="3.90.550.10">
    <property type="entry name" value="Spore Coat Polysaccharide Biosynthesis Protein SpsA, Chain A"/>
    <property type="match status" value="1"/>
</dbReference>
<protein>
    <submittedName>
        <fullName evidence="4">Nucleotidyl transferase</fullName>
    </submittedName>
</protein>
<dbReference type="RefSeq" id="WP_097114829.1">
    <property type="nucleotide sequence ID" value="NZ_CP083931.1"/>
</dbReference>
<dbReference type="Pfam" id="PF00483">
    <property type="entry name" value="NTP_transferase"/>
    <property type="match status" value="1"/>
</dbReference>
<dbReference type="EMBL" id="OCNF01000019">
    <property type="protein sequence ID" value="SOD69823.1"/>
    <property type="molecule type" value="Genomic_DNA"/>
</dbReference>
<feature type="domain" description="Nucleotidyl transferase" evidence="3">
    <location>
        <begin position="2"/>
        <end position="229"/>
    </location>
</feature>
<organism evidence="4 5">
    <name type="scientific">Alysiella filiformis DSM 16848</name>
    <dbReference type="NCBI Taxonomy" id="1120981"/>
    <lineage>
        <taxon>Bacteria</taxon>
        <taxon>Pseudomonadati</taxon>
        <taxon>Pseudomonadota</taxon>
        <taxon>Betaproteobacteria</taxon>
        <taxon>Neisseriales</taxon>
        <taxon>Neisseriaceae</taxon>
        <taxon>Alysiella</taxon>
    </lineage>
</organism>
<keyword evidence="1 4" id="KW-0808">Transferase</keyword>
<dbReference type="PANTHER" id="PTHR43584">
    <property type="entry name" value="NUCLEOTIDYL TRANSFERASE"/>
    <property type="match status" value="1"/>
</dbReference>
<evidence type="ECO:0000256" key="1">
    <source>
        <dbReference type="ARBA" id="ARBA00022679"/>
    </source>
</evidence>
<dbReference type="OrthoDB" id="9788272at2"/>
<dbReference type="Proteomes" id="UP000219669">
    <property type="component" value="Unassembled WGS sequence"/>
</dbReference>
<evidence type="ECO:0000313" key="4">
    <source>
        <dbReference type="EMBL" id="SOD69823.1"/>
    </source>
</evidence>
<proteinExistence type="predicted"/>
<evidence type="ECO:0000313" key="5">
    <source>
        <dbReference type="Proteomes" id="UP000219669"/>
    </source>
</evidence>
<dbReference type="GO" id="GO:0016779">
    <property type="term" value="F:nucleotidyltransferase activity"/>
    <property type="evidence" value="ECO:0007669"/>
    <property type="project" value="UniProtKB-KW"/>
</dbReference>
<sequence length="236" mass="25394">MKAMILAAGRGERMRPLTDSMPKPLLMVGDEPLIGWHLHRLKAAGIDEIVINHAWLGRQIEQTLGHGAAYGVNIAYSPEGETGLETAGGIATALSLLGDEPFLVVNGDVLTDIDFQAAHQIAQNMQQNAILAHLWLVENPEHHPQGDFILGDNGVIHSENAAGKRATFSGIGVYAPALFADTPKNVPAKLAPLLRRAMNDGTVQGEWHTGLWLDVGTVERLAFANTLVQQGKLAKK</sequence>
<dbReference type="InterPro" id="IPR054790">
    <property type="entry name" value="MurU"/>
</dbReference>
<dbReference type="CDD" id="cd06422">
    <property type="entry name" value="NTP_transferase_like_1"/>
    <property type="match status" value="1"/>
</dbReference>
<evidence type="ECO:0000259" key="3">
    <source>
        <dbReference type="Pfam" id="PF00483"/>
    </source>
</evidence>
<accession>A0A286EFZ3</accession>
<dbReference type="NCBIfam" id="NF045761">
    <property type="entry name" value="NAMPUrTaseMurU"/>
    <property type="match status" value="1"/>
</dbReference>
<dbReference type="InterPro" id="IPR050065">
    <property type="entry name" value="GlmU-like"/>
</dbReference>
<keyword evidence="5" id="KW-1185">Reference proteome</keyword>